<dbReference type="EMBL" id="CAJVQC010000974">
    <property type="protein sequence ID" value="CAG8484952.1"/>
    <property type="molecule type" value="Genomic_DNA"/>
</dbReference>
<reference evidence="1" key="1">
    <citation type="submission" date="2021-06" db="EMBL/GenBank/DDBJ databases">
        <authorList>
            <person name="Kallberg Y."/>
            <person name="Tangrot J."/>
            <person name="Rosling A."/>
        </authorList>
    </citation>
    <scope>NUCLEOTIDE SEQUENCE</scope>
    <source>
        <strain evidence="1">MA461A</strain>
    </source>
</reference>
<dbReference type="Proteomes" id="UP000789920">
    <property type="component" value="Unassembled WGS sequence"/>
</dbReference>
<comment type="caution">
    <text evidence="1">The sequence shown here is derived from an EMBL/GenBank/DDBJ whole genome shotgun (WGS) entry which is preliminary data.</text>
</comment>
<evidence type="ECO:0000313" key="2">
    <source>
        <dbReference type="Proteomes" id="UP000789920"/>
    </source>
</evidence>
<protein>
    <submittedName>
        <fullName evidence="1">4776_t:CDS:1</fullName>
    </submittedName>
</protein>
<evidence type="ECO:0000313" key="1">
    <source>
        <dbReference type="EMBL" id="CAG8484952.1"/>
    </source>
</evidence>
<sequence>NEVAENDNEANEVAENDNEAREDETGRAIFETDFLEQEIAAGYKARKLVLRHEVPYEYATLELRKLVLRREKLPLLNKKPASATTTEQETTARTTTTEQETTARTTTTEQETTARTPLLNKKLLLELSPLILPPLNKSCRLNSPIRIVSHYMDVHSSGVFDDTNIHFIRKEVVKEPLPPNIKNNQEVDTTQLENIVSCVSVANAGFYIFLSMAMEANFRALNLHARAHGYDILDFIKKVTALVKEDEIWIFLDEINICDHIRILGRLSSQQTF</sequence>
<name>A0ACA9KPT6_9GLOM</name>
<accession>A0ACA9KPT6</accession>
<feature type="non-terminal residue" evidence="1">
    <location>
        <position position="1"/>
    </location>
</feature>
<proteinExistence type="predicted"/>
<gene>
    <name evidence="1" type="ORF">RPERSI_LOCUS1143</name>
</gene>
<organism evidence="1 2">
    <name type="scientific">Racocetra persica</name>
    <dbReference type="NCBI Taxonomy" id="160502"/>
    <lineage>
        <taxon>Eukaryota</taxon>
        <taxon>Fungi</taxon>
        <taxon>Fungi incertae sedis</taxon>
        <taxon>Mucoromycota</taxon>
        <taxon>Glomeromycotina</taxon>
        <taxon>Glomeromycetes</taxon>
        <taxon>Diversisporales</taxon>
        <taxon>Gigasporaceae</taxon>
        <taxon>Racocetra</taxon>
    </lineage>
</organism>
<keyword evidence="2" id="KW-1185">Reference proteome</keyword>